<dbReference type="Gene3D" id="3.30.450.40">
    <property type="match status" value="1"/>
</dbReference>
<accession>A0A934QVH0</accession>
<dbReference type="PROSITE" id="PS51077">
    <property type="entry name" value="HTH_ICLR"/>
    <property type="match status" value="1"/>
</dbReference>
<keyword evidence="3" id="KW-0238">DNA-binding</keyword>
<sequence>MGTLEKTGRVLELFSADRPEWGVTELAEALGIPKSNAHELLSSLFSINLLQRTKCGRYRLGWRIISMANSMDYAAKLRQCSTGLLRELARSTGQTTHLAVWDGEQQLFIGRAVTEGSLDQGHAQPGAFVPAYCTASGKVLLSEMPWREVEQRVAKSGFVPRTVHTIRSLAELRDELRVVSSRGYGLNQEEVDLGVCSIAAPVRGKDGHAIAAVGVSVRTHEFDDFLSSHVTTVLTMAARLSRAVNTFGEAYGVPPRVGSSYRARVNRGGRSPYASFT</sequence>
<dbReference type="GO" id="GO:0045892">
    <property type="term" value="P:negative regulation of DNA-templated transcription"/>
    <property type="evidence" value="ECO:0007669"/>
    <property type="project" value="TreeGrafter"/>
</dbReference>
<name>A0A934QVH0_9PSEU</name>
<evidence type="ECO:0000256" key="5">
    <source>
        <dbReference type="ARBA" id="ARBA00058938"/>
    </source>
</evidence>
<dbReference type="GO" id="GO:0003677">
    <property type="term" value="F:DNA binding"/>
    <property type="evidence" value="ECO:0007669"/>
    <property type="project" value="UniProtKB-KW"/>
</dbReference>
<dbReference type="Pfam" id="PF09339">
    <property type="entry name" value="HTH_IclR"/>
    <property type="match status" value="1"/>
</dbReference>
<dbReference type="SMART" id="SM00346">
    <property type="entry name" value="HTH_ICLR"/>
    <property type="match status" value="1"/>
</dbReference>
<dbReference type="GO" id="GO:0003700">
    <property type="term" value="F:DNA-binding transcription factor activity"/>
    <property type="evidence" value="ECO:0007669"/>
    <property type="project" value="TreeGrafter"/>
</dbReference>
<dbReference type="InterPro" id="IPR005471">
    <property type="entry name" value="Tscrpt_reg_IclR_N"/>
</dbReference>
<evidence type="ECO:0000256" key="6">
    <source>
        <dbReference type="ARBA" id="ARBA00070406"/>
    </source>
</evidence>
<evidence type="ECO:0000313" key="9">
    <source>
        <dbReference type="EMBL" id="MBK1787290.1"/>
    </source>
</evidence>
<protein>
    <recommendedName>
        <fullName evidence="6">Glycerol operon regulatory protein</fullName>
    </recommendedName>
</protein>
<evidence type="ECO:0000256" key="1">
    <source>
        <dbReference type="ARBA" id="ARBA00022798"/>
    </source>
</evidence>
<proteinExistence type="predicted"/>
<dbReference type="InterPro" id="IPR050707">
    <property type="entry name" value="HTH_MetabolicPath_Reg"/>
</dbReference>
<dbReference type="FunFam" id="1.10.10.10:FF:000056">
    <property type="entry name" value="IclR family transcriptional regulator"/>
    <property type="match status" value="1"/>
</dbReference>
<dbReference type="AlphaFoldDB" id="A0A934QVH0"/>
<dbReference type="SUPFAM" id="SSF55781">
    <property type="entry name" value="GAF domain-like"/>
    <property type="match status" value="1"/>
</dbReference>
<dbReference type="PANTHER" id="PTHR30136:SF2">
    <property type="entry name" value="TRANSCRIPTIONAL REGULATOR ICLR"/>
    <property type="match status" value="1"/>
</dbReference>
<organism evidence="9 10">
    <name type="scientific">Prauserella cavernicola</name>
    <dbReference type="NCBI Taxonomy" id="2800127"/>
    <lineage>
        <taxon>Bacteria</taxon>
        <taxon>Bacillati</taxon>
        <taxon>Actinomycetota</taxon>
        <taxon>Actinomycetes</taxon>
        <taxon>Pseudonocardiales</taxon>
        <taxon>Pseudonocardiaceae</taxon>
        <taxon>Prauserella</taxon>
    </lineage>
</organism>
<evidence type="ECO:0000256" key="2">
    <source>
        <dbReference type="ARBA" id="ARBA00023015"/>
    </source>
</evidence>
<feature type="domain" description="HTH iclR-type" evidence="7">
    <location>
        <begin position="1"/>
        <end position="62"/>
    </location>
</feature>
<dbReference type="InterPro" id="IPR036390">
    <property type="entry name" value="WH_DNA-bd_sf"/>
</dbReference>
<dbReference type="EMBL" id="JAENJH010000006">
    <property type="protein sequence ID" value="MBK1787290.1"/>
    <property type="molecule type" value="Genomic_DNA"/>
</dbReference>
<feature type="domain" description="IclR-ED" evidence="8">
    <location>
        <begin position="63"/>
        <end position="246"/>
    </location>
</feature>
<dbReference type="SUPFAM" id="SSF46785">
    <property type="entry name" value="Winged helix' DNA-binding domain"/>
    <property type="match status" value="1"/>
</dbReference>
<evidence type="ECO:0000259" key="7">
    <source>
        <dbReference type="PROSITE" id="PS51077"/>
    </source>
</evidence>
<keyword evidence="2" id="KW-0805">Transcription regulation</keyword>
<gene>
    <name evidence="9" type="ORF">JHE00_23455</name>
</gene>
<evidence type="ECO:0000259" key="8">
    <source>
        <dbReference type="PROSITE" id="PS51078"/>
    </source>
</evidence>
<keyword evidence="1" id="KW-0319">Glycerol metabolism</keyword>
<dbReference type="GO" id="GO:0006071">
    <property type="term" value="P:glycerol metabolic process"/>
    <property type="evidence" value="ECO:0007669"/>
    <property type="project" value="UniProtKB-KW"/>
</dbReference>
<dbReference type="InterPro" id="IPR036388">
    <property type="entry name" value="WH-like_DNA-bd_sf"/>
</dbReference>
<evidence type="ECO:0000256" key="4">
    <source>
        <dbReference type="ARBA" id="ARBA00023163"/>
    </source>
</evidence>
<evidence type="ECO:0000313" key="10">
    <source>
        <dbReference type="Proteomes" id="UP000635245"/>
    </source>
</evidence>
<dbReference type="Pfam" id="PF01614">
    <property type="entry name" value="IclR_C"/>
    <property type="match status" value="1"/>
</dbReference>
<dbReference type="Proteomes" id="UP000635245">
    <property type="component" value="Unassembled WGS sequence"/>
</dbReference>
<keyword evidence="4" id="KW-0804">Transcription</keyword>
<comment type="caution">
    <text evidence="9">The sequence shown here is derived from an EMBL/GenBank/DDBJ whole genome shotgun (WGS) entry which is preliminary data.</text>
</comment>
<dbReference type="PROSITE" id="PS51078">
    <property type="entry name" value="ICLR_ED"/>
    <property type="match status" value="1"/>
</dbReference>
<dbReference type="InterPro" id="IPR014757">
    <property type="entry name" value="Tscrpt_reg_IclR_C"/>
</dbReference>
<reference evidence="9" key="1">
    <citation type="submission" date="2020-12" db="EMBL/GenBank/DDBJ databases">
        <title>Prauserella sp. ASG 168, a novel actinomycete isolated from cave rock.</title>
        <authorList>
            <person name="Suriyachadkun C."/>
        </authorList>
    </citation>
    <scope>NUCLEOTIDE SEQUENCE</scope>
    <source>
        <strain evidence="9">ASG 168</strain>
    </source>
</reference>
<dbReference type="RefSeq" id="WP_200321744.1">
    <property type="nucleotide sequence ID" value="NZ_JAENJH010000006.1"/>
</dbReference>
<dbReference type="InterPro" id="IPR029016">
    <property type="entry name" value="GAF-like_dom_sf"/>
</dbReference>
<evidence type="ECO:0000256" key="3">
    <source>
        <dbReference type="ARBA" id="ARBA00023125"/>
    </source>
</evidence>
<comment type="function">
    <text evidence="5">May be an activator protein for the gylABX operon.</text>
</comment>
<dbReference type="PANTHER" id="PTHR30136">
    <property type="entry name" value="HELIX-TURN-HELIX TRANSCRIPTIONAL REGULATOR, ICLR FAMILY"/>
    <property type="match status" value="1"/>
</dbReference>
<keyword evidence="10" id="KW-1185">Reference proteome</keyword>
<dbReference type="Gene3D" id="1.10.10.10">
    <property type="entry name" value="Winged helix-like DNA-binding domain superfamily/Winged helix DNA-binding domain"/>
    <property type="match status" value="1"/>
</dbReference>